<comment type="caution">
    <text evidence="6">The sequence shown here is derived from an EMBL/GenBank/DDBJ whole genome shotgun (WGS) entry which is preliminary data.</text>
</comment>
<keyword evidence="7" id="KW-1185">Reference proteome</keyword>
<dbReference type="InterPro" id="IPR037090">
    <property type="entry name" value="57_glycoside_trans_central"/>
</dbReference>
<keyword evidence="2 3" id="KW-0119">Carbohydrate metabolism</keyword>
<reference evidence="6 7" key="1">
    <citation type="submission" date="2023-06" db="EMBL/GenBank/DDBJ databases">
        <title>Influencing factors and mechanism of Cr(VI) reduction by facultative anaerobic Exiguobacterium sp. PY14.</title>
        <authorList>
            <person name="Zou L."/>
        </authorList>
    </citation>
    <scope>NUCLEOTIDE SEQUENCE [LARGE SCALE GENOMIC DNA]</scope>
    <source>
        <strain evidence="6 7">PY14</strain>
    </source>
</reference>
<dbReference type="SUPFAM" id="SSF88688">
    <property type="entry name" value="Families 57/38 glycoside transferase middle domain"/>
    <property type="match status" value="1"/>
</dbReference>
<dbReference type="Gene3D" id="3.40.50.2000">
    <property type="entry name" value="Glycogen Phosphorylase B"/>
    <property type="match status" value="1"/>
</dbReference>
<dbReference type="InterPro" id="IPR028995">
    <property type="entry name" value="Glyco_hydro_57/38_cen_sf"/>
</dbReference>
<dbReference type="PANTHER" id="PTHR41695">
    <property type="entry name" value="1,4-ALPHA-GLUCAN BRANCHING ENZYME RV3031-RELATED"/>
    <property type="match status" value="1"/>
</dbReference>
<dbReference type="SUPFAM" id="SSF88713">
    <property type="entry name" value="Glycoside hydrolase/deacetylase"/>
    <property type="match status" value="1"/>
</dbReference>
<dbReference type="PANTHER" id="PTHR41695:SF1">
    <property type="entry name" value="1,4-ALPHA-GLUCAN BRANCHING ENZYME TK1436"/>
    <property type="match status" value="1"/>
</dbReference>
<evidence type="ECO:0000256" key="2">
    <source>
        <dbReference type="ARBA" id="ARBA00023277"/>
    </source>
</evidence>
<proteinExistence type="inferred from homology"/>
<feature type="domain" description="Glycoside hydrolase family 57 N-terminal" evidence="4">
    <location>
        <begin position="8"/>
        <end position="318"/>
    </location>
</feature>
<evidence type="ECO:0000259" key="5">
    <source>
        <dbReference type="Pfam" id="PF09210"/>
    </source>
</evidence>
<dbReference type="Pfam" id="PF03065">
    <property type="entry name" value="Glyco_hydro_57"/>
    <property type="match status" value="1"/>
</dbReference>
<dbReference type="Proteomes" id="UP001230807">
    <property type="component" value="Unassembled WGS sequence"/>
</dbReference>
<evidence type="ECO:0000259" key="4">
    <source>
        <dbReference type="Pfam" id="PF03065"/>
    </source>
</evidence>
<comment type="similarity">
    <text evidence="1 3">Belongs to the glycosyl hydrolase 57 family.</text>
</comment>
<dbReference type="Gene3D" id="1.20.1430.10">
    <property type="entry name" value="Families 57/38 glycoside transferase, middle domain"/>
    <property type="match status" value="1"/>
</dbReference>
<dbReference type="Pfam" id="PF09210">
    <property type="entry name" value="BE_C"/>
    <property type="match status" value="1"/>
</dbReference>
<dbReference type="SUPFAM" id="SSF53756">
    <property type="entry name" value="UDP-Glycosyltransferase/glycogen phosphorylase"/>
    <property type="match status" value="1"/>
</dbReference>
<dbReference type="RefSeq" id="WP_214833413.1">
    <property type="nucleotide sequence ID" value="NZ_CP183077.1"/>
</dbReference>
<dbReference type="EMBL" id="JASWER010000007">
    <property type="protein sequence ID" value="MDL5377358.1"/>
    <property type="molecule type" value="Genomic_DNA"/>
</dbReference>
<dbReference type="Gene3D" id="3.20.110.10">
    <property type="entry name" value="Glycoside hydrolase 38, N terminal domain"/>
    <property type="match status" value="1"/>
</dbReference>
<dbReference type="InterPro" id="IPR011330">
    <property type="entry name" value="Glyco_hydro/deAcase_b/a-brl"/>
</dbReference>
<dbReference type="InterPro" id="IPR015293">
    <property type="entry name" value="BE_C"/>
</dbReference>
<dbReference type="CDD" id="cd10792">
    <property type="entry name" value="GH57N_AmyC_like"/>
    <property type="match status" value="1"/>
</dbReference>
<evidence type="ECO:0000313" key="7">
    <source>
        <dbReference type="Proteomes" id="UP001230807"/>
    </source>
</evidence>
<protein>
    <submittedName>
        <fullName evidence="6">DUF1957 domain-containing protein</fullName>
    </submittedName>
</protein>
<dbReference type="InterPro" id="IPR040042">
    <property type="entry name" value="Branching_enz_MT3115-like"/>
</dbReference>
<evidence type="ECO:0000313" key="6">
    <source>
        <dbReference type="EMBL" id="MDL5377358.1"/>
    </source>
</evidence>
<name>A0ABT7MQ77_9BACL</name>
<organism evidence="6 7">
    <name type="scientific">Exiguobacterium mexicanum</name>
    <dbReference type="NCBI Taxonomy" id="340146"/>
    <lineage>
        <taxon>Bacteria</taxon>
        <taxon>Bacillati</taxon>
        <taxon>Bacillota</taxon>
        <taxon>Bacilli</taxon>
        <taxon>Bacillales</taxon>
        <taxon>Bacillales Family XII. Incertae Sedis</taxon>
        <taxon>Exiguobacterium</taxon>
    </lineage>
</organism>
<sequence length="733" mass="85168">MKPGYFSLVLHAHLPYVRHEEKHRLEERWVYEAISETYIPILWQVERLQKPLHWTVSISPPVVEMLADPLVQDRYVEHLDEMLELIGIELAEERSEPEIETLHFYRQRYIDLKNTFLHWEKNLNHAFRTYREQGFIDMVTCTATHGFNPHLFTEQAARAEIRTGLNCFERHYGFRPTGIWLPECAYTPGVDRILYEEGVRYTFVDEHALLDADPTPDKGIGAPVYSPHGVALFPRDQIISGKIWSSMIGYPGHPDYREFYRDLAYDRDWTYIEKFMHPEGIRFDTGLKMHRITGDTDEKDYYVRAWAEHQIDNHALDFAQTLEGHLEAHGGQMFPPFLVTAPFDAELFGHWWFEGPEFLGKVAERLEEFGIETITPALFLERHFQDLETVHVSMNTWGRKGYGDVWINERNEWMLRHLHMMETQLVKDVADYRHASPLVDRALIQLVRHYVLAVSSDWAFILDGQTTAQYAAERFREHTRLFAELETALYQDKLSDELLADHYRAYPFLDDVDIDIDTFLSPHDYYVTEERGSEGEAILVLTPEYTGNVVGDLGRRVIDEVEARAAEGETVYVLTPFKEGLPEYERHNHVHVYRVRLTSPFLEHVMNQVAAQNVAYVKLAHELVAKVPFKAIHQFDWMTIPAARSLAKALQVPLYSTMLSFETTRNPHGHGGLFDAIHRIENSVLAEADTVYICEQLSTEEVGMRYAIGDNVKTCLPLDASPYGQKRLKKNTK</sequence>
<evidence type="ECO:0000256" key="1">
    <source>
        <dbReference type="ARBA" id="ARBA00006821"/>
    </source>
</evidence>
<dbReference type="InterPro" id="IPR027291">
    <property type="entry name" value="Glyco_hydro_38_N_sf"/>
</dbReference>
<evidence type="ECO:0000256" key="3">
    <source>
        <dbReference type="RuleBase" id="RU361196"/>
    </source>
</evidence>
<accession>A0ABT7MQ77</accession>
<feature type="domain" description="1,4-alpha-glucan branching enzyme C-terminal" evidence="5">
    <location>
        <begin position="417"/>
        <end position="514"/>
    </location>
</feature>
<dbReference type="InterPro" id="IPR004300">
    <property type="entry name" value="Glyco_hydro_57_N"/>
</dbReference>
<gene>
    <name evidence="6" type="ORF">QR695_10110</name>
</gene>